<evidence type="ECO:0000313" key="6">
    <source>
        <dbReference type="EMBL" id="RFU53849.1"/>
    </source>
</evidence>
<feature type="transmembrane region" description="Helical" evidence="3">
    <location>
        <begin position="138"/>
        <end position="157"/>
    </location>
</feature>
<dbReference type="Proteomes" id="UP000264056">
    <property type="component" value="Unassembled WGS sequence"/>
</dbReference>
<feature type="coiled-coil region" evidence="1">
    <location>
        <begin position="71"/>
        <end position="129"/>
    </location>
</feature>
<evidence type="ECO:0000313" key="5">
    <source>
        <dbReference type="EMBL" id="RFU51759.1"/>
    </source>
</evidence>
<accession>A0A346NAF1</accession>
<name>A0A372KNJ2_9STRE</name>
<dbReference type="EMBL" id="QVQZ01000002">
    <property type="protein sequence ID" value="RFU53849.1"/>
    <property type="molecule type" value="Genomic_DNA"/>
</dbReference>
<evidence type="ECO:0000256" key="1">
    <source>
        <dbReference type="SAM" id="Coils"/>
    </source>
</evidence>
<dbReference type="OrthoDB" id="2237778at2"/>
<accession>A0A372KNJ2</accession>
<dbReference type="Proteomes" id="UP000246115">
    <property type="component" value="Chromosome"/>
</dbReference>
<evidence type="ECO:0000313" key="8">
    <source>
        <dbReference type="Proteomes" id="UP000262901"/>
    </source>
</evidence>
<keyword evidence="3" id="KW-0472">Membrane</keyword>
<feature type="compositionally biased region" description="Basic and acidic residues" evidence="2">
    <location>
        <begin position="1"/>
        <end position="16"/>
    </location>
</feature>
<reference evidence="6 8" key="2">
    <citation type="submission" date="2018-08" db="EMBL/GenBank/DDBJ databases">
        <title>Draft genome of Streptococcus sp. nov. Z1.</title>
        <authorList>
            <person name="Tian Z."/>
        </authorList>
    </citation>
    <scope>NUCLEOTIDE SEQUENCE [LARGE SCALE GENOMIC DNA]</scope>
    <source>
        <strain evidence="6">Z1</strain>
        <strain evidence="8">Z1(2018)</strain>
    </source>
</reference>
<organism evidence="6 8">
    <name type="scientific">Streptococcus chenjunshii</name>
    <dbReference type="NCBI Taxonomy" id="2173853"/>
    <lineage>
        <taxon>Bacteria</taxon>
        <taxon>Bacillati</taxon>
        <taxon>Bacillota</taxon>
        <taxon>Bacilli</taxon>
        <taxon>Lactobacillales</taxon>
        <taxon>Streptococcaceae</taxon>
        <taxon>Streptococcus</taxon>
    </lineage>
</organism>
<gene>
    <name evidence="4" type="ORF">DDV21_002365</name>
    <name evidence="5" type="ORF">DDV22_01400</name>
    <name evidence="6" type="ORF">DDV23_01910</name>
</gene>
<reference evidence="7" key="3">
    <citation type="submission" date="2018-08" db="EMBL/GenBank/DDBJ databases">
        <title>Streptococcus chenjunshii sp. nov., isolated from stools sample of the Tibetan antelope in the Qinghai-Tibet plateau, China.</title>
        <authorList>
            <person name="Tian Z."/>
        </authorList>
    </citation>
    <scope>NUCLEOTIDE SEQUENCE [LARGE SCALE GENOMIC DNA]</scope>
    <source>
        <strain evidence="7">Z15</strain>
    </source>
</reference>
<keyword evidence="9" id="KW-1185">Reference proteome</keyword>
<dbReference type="EMBL" id="QVQY01000002">
    <property type="protein sequence ID" value="RFU51759.1"/>
    <property type="molecule type" value="Genomic_DNA"/>
</dbReference>
<protein>
    <recommendedName>
        <fullName evidence="10">SH3b domain-containing protein</fullName>
    </recommendedName>
</protein>
<sequence>MDMRDYEKQEELRRANELTAENNQIQRKQLEQQERQSLESWYQHEEALQAIREIEKNKQTDQFERDMDDRIFELKLEIAKAEDDKAKNELQSLLEEEKQKRESYYQEKQAKLQAKAAAHEEAIKKAQRQQLLSSIKKFFLIFFLLMIIFAGIIWYFSSSNNNSSKKSFDTRTSSIVVTTNSTNETGTSSVTEEASQDTNFNVQVTIDDLNIRESASASAKIVGQCPKGTYTIVETKTADGYTWGKLKSGKGWIALDYTEQSNTEWAMVYHYYYVQSDTSSLMQAGLELKTNGEAVLFLNGAEIMSANQGNPVLGKYIIKKYSADKQIRSYVVDQKTTVAGGNSPQIITIVPDIIIEIHISKEELQKAGENLAEDQYLIYYGYQNSSGQHVLTDGDWPMVFFHRGE</sequence>
<dbReference type="EMBL" id="CP031733">
    <property type="protein sequence ID" value="AXQ77996.1"/>
    <property type="molecule type" value="Genomic_DNA"/>
</dbReference>
<evidence type="ECO:0000313" key="9">
    <source>
        <dbReference type="Proteomes" id="UP000264056"/>
    </source>
</evidence>
<reference evidence="4" key="4">
    <citation type="journal article" date="2019" name="Int. J. Syst. Evol. Microbiol.">
        <title>Streptococcus chenjunshii sp. nov. isolated from feces of Tibetan antelopes.</title>
        <authorList>
            <person name="Tian Z."/>
            <person name="Lu S."/>
            <person name="Jin D."/>
            <person name="Yang J."/>
            <person name="Pu J."/>
            <person name="Lai X.H."/>
            <person name="Bai X.N."/>
            <person name="Wu X.M."/>
            <person name="Li J."/>
            <person name="Wang S."/>
            <person name="Xu J."/>
        </authorList>
    </citation>
    <scope>NUCLEOTIDE SEQUENCE</scope>
    <source>
        <strain evidence="4">Z15</strain>
    </source>
</reference>
<dbReference type="AlphaFoldDB" id="A0A372KNJ2"/>
<dbReference type="KEGG" id="schj:DDV21_002365"/>
<evidence type="ECO:0000313" key="7">
    <source>
        <dbReference type="Proteomes" id="UP000246115"/>
    </source>
</evidence>
<proteinExistence type="predicted"/>
<evidence type="ECO:0000313" key="4">
    <source>
        <dbReference type="EMBL" id="AXQ77996.1"/>
    </source>
</evidence>
<evidence type="ECO:0000256" key="2">
    <source>
        <dbReference type="SAM" id="MobiDB-lite"/>
    </source>
</evidence>
<keyword evidence="3" id="KW-0812">Transmembrane</keyword>
<keyword evidence="1" id="KW-0175">Coiled coil</keyword>
<evidence type="ECO:0008006" key="10">
    <source>
        <dbReference type="Google" id="ProtNLM"/>
    </source>
</evidence>
<keyword evidence="3" id="KW-1133">Transmembrane helix</keyword>
<feature type="region of interest" description="Disordered" evidence="2">
    <location>
        <begin position="1"/>
        <end position="36"/>
    </location>
</feature>
<dbReference type="Proteomes" id="UP000262901">
    <property type="component" value="Unassembled WGS sequence"/>
</dbReference>
<dbReference type="RefSeq" id="WP_116877418.1">
    <property type="nucleotide sequence ID" value="NZ_CP031733.1"/>
</dbReference>
<reference evidence="5 9" key="1">
    <citation type="submission" date="2018-08" db="EMBL/GenBank/DDBJ databases">
        <title>Draft genome of Streptococcus sp .nov. Z2.</title>
        <authorList>
            <person name="Tian Z."/>
        </authorList>
    </citation>
    <scope>NUCLEOTIDE SEQUENCE [LARGE SCALE GENOMIC DNA]</scope>
    <source>
        <strain evidence="5 9">Z2</strain>
    </source>
</reference>
<evidence type="ECO:0000256" key="3">
    <source>
        <dbReference type="SAM" id="Phobius"/>
    </source>
</evidence>
<dbReference type="Gene3D" id="2.30.30.40">
    <property type="entry name" value="SH3 Domains"/>
    <property type="match status" value="1"/>
</dbReference>